<accession>A0A1G2CPD2</accession>
<dbReference type="CDD" id="cd05797">
    <property type="entry name" value="Ribosomal_L10"/>
    <property type="match status" value="1"/>
</dbReference>
<dbReference type="EMBL" id="MHLE01000006">
    <property type="protein sequence ID" value="OGZ03243.1"/>
    <property type="molecule type" value="Genomic_DNA"/>
</dbReference>
<comment type="similarity">
    <text evidence="1">Belongs to the universal ribosomal protein uL10 family.</text>
</comment>
<evidence type="ECO:0000256" key="1">
    <source>
        <dbReference type="ARBA" id="ARBA00008889"/>
    </source>
</evidence>
<evidence type="ECO:0000313" key="8">
    <source>
        <dbReference type="Proteomes" id="UP000178599"/>
    </source>
</evidence>
<evidence type="ECO:0000256" key="6">
    <source>
        <dbReference type="SAM" id="Phobius"/>
    </source>
</evidence>
<dbReference type="InterPro" id="IPR047865">
    <property type="entry name" value="Ribosomal_uL10_bac_type"/>
</dbReference>
<dbReference type="GO" id="GO:0005840">
    <property type="term" value="C:ribosome"/>
    <property type="evidence" value="ECO:0007669"/>
    <property type="project" value="UniProtKB-KW"/>
</dbReference>
<dbReference type="Pfam" id="PF00466">
    <property type="entry name" value="Ribosomal_L10"/>
    <property type="match status" value="1"/>
</dbReference>
<dbReference type="InterPro" id="IPR043141">
    <property type="entry name" value="Ribosomal_uL10-like_sf"/>
</dbReference>
<dbReference type="GO" id="GO:1990904">
    <property type="term" value="C:ribonucleoprotein complex"/>
    <property type="evidence" value="ECO:0007669"/>
    <property type="project" value="UniProtKB-KW"/>
</dbReference>
<keyword evidence="6" id="KW-1133">Transmembrane helix</keyword>
<evidence type="ECO:0000313" key="7">
    <source>
        <dbReference type="EMBL" id="OGZ03243.1"/>
    </source>
</evidence>
<dbReference type="AlphaFoldDB" id="A0A1G2CPD2"/>
<sequence>MKTKEQKKKELDEHIKRIGESNTLIFADFNKVPTKELTTFKKQLRVLQTSFKVAKKRILKIAFGEKNIKADPGIASAQLGVIFSPKELVDIASKVHAFSKVNDNFKIIGGYDLKNGKFLEADFIKRVSMLPSREVLIAQLVSIIAAPLKMFMLVLKERGKKENAV</sequence>
<keyword evidence="2 7" id="KW-0689">Ribosomal protein</keyword>
<feature type="transmembrane region" description="Helical" evidence="6">
    <location>
        <begin position="135"/>
        <end position="155"/>
    </location>
</feature>
<dbReference type="InterPro" id="IPR001790">
    <property type="entry name" value="Ribosomal_uL10"/>
</dbReference>
<keyword evidence="6" id="KW-0812">Transmembrane</keyword>
<organism evidence="7 8">
    <name type="scientific">Candidatus Liptonbacteria bacterium RIFOXYB1_FULL_36_10</name>
    <dbReference type="NCBI Taxonomy" id="1798654"/>
    <lineage>
        <taxon>Bacteria</taxon>
        <taxon>Candidatus Liptoniibacteriota</taxon>
    </lineage>
</organism>
<dbReference type="Gene3D" id="6.10.250.290">
    <property type="match status" value="1"/>
</dbReference>
<dbReference type="Gene3D" id="3.30.70.1730">
    <property type="match status" value="1"/>
</dbReference>
<protein>
    <recommendedName>
        <fullName evidence="4">Large ribosomal subunit protein uL10</fullName>
    </recommendedName>
    <alternativeName>
        <fullName evidence="5">50S ribosomal protein L10</fullName>
    </alternativeName>
</protein>
<reference evidence="7 8" key="1">
    <citation type="journal article" date="2016" name="Nat. Commun.">
        <title>Thousands of microbial genomes shed light on interconnected biogeochemical processes in an aquifer system.</title>
        <authorList>
            <person name="Anantharaman K."/>
            <person name="Brown C.T."/>
            <person name="Hug L.A."/>
            <person name="Sharon I."/>
            <person name="Castelle C.J."/>
            <person name="Probst A.J."/>
            <person name="Thomas B.C."/>
            <person name="Singh A."/>
            <person name="Wilkins M.J."/>
            <person name="Karaoz U."/>
            <person name="Brodie E.L."/>
            <person name="Williams K.H."/>
            <person name="Hubbard S.S."/>
            <person name="Banfield J.F."/>
        </authorList>
    </citation>
    <scope>NUCLEOTIDE SEQUENCE [LARGE SCALE GENOMIC DNA]</scope>
</reference>
<evidence type="ECO:0000256" key="4">
    <source>
        <dbReference type="ARBA" id="ARBA00035202"/>
    </source>
</evidence>
<evidence type="ECO:0000256" key="5">
    <source>
        <dbReference type="ARBA" id="ARBA00035502"/>
    </source>
</evidence>
<keyword evidence="3" id="KW-0687">Ribonucleoprotein</keyword>
<proteinExistence type="inferred from homology"/>
<evidence type="ECO:0000256" key="2">
    <source>
        <dbReference type="ARBA" id="ARBA00022980"/>
    </source>
</evidence>
<dbReference type="Proteomes" id="UP000178599">
    <property type="component" value="Unassembled WGS sequence"/>
</dbReference>
<dbReference type="SUPFAM" id="SSF160369">
    <property type="entry name" value="Ribosomal protein L10-like"/>
    <property type="match status" value="1"/>
</dbReference>
<comment type="caution">
    <text evidence="7">The sequence shown here is derived from an EMBL/GenBank/DDBJ whole genome shotgun (WGS) entry which is preliminary data.</text>
</comment>
<dbReference type="PANTHER" id="PTHR11560">
    <property type="entry name" value="39S RIBOSOMAL PROTEIN L10, MITOCHONDRIAL"/>
    <property type="match status" value="1"/>
</dbReference>
<keyword evidence="6" id="KW-0472">Membrane</keyword>
<evidence type="ECO:0000256" key="3">
    <source>
        <dbReference type="ARBA" id="ARBA00023274"/>
    </source>
</evidence>
<name>A0A1G2CPD2_9BACT</name>
<gene>
    <name evidence="7" type="ORF">A2390_01695</name>
</gene>